<dbReference type="Proteomes" id="UP001465447">
    <property type="component" value="Chromosome"/>
</dbReference>
<protein>
    <submittedName>
        <fullName evidence="1">Uncharacterized protein</fullName>
    </submittedName>
</protein>
<evidence type="ECO:0000313" key="2">
    <source>
        <dbReference type="Proteomes" id="UP001465447"/>
    </source>
</evidence>
<dbReference type="AlphaFoldDB" id="A0AAU6RLA3"/>
<proteinExistence type="predicted"/>
<dbReference type="RefSeq" id="WP_419895201.1">
    <property type="nucleotide sequence ID" value="NZ_CP124591.1"/>
</dbReference>
<reference evidence="1 2" key="1">
    <citation type="submission" date="2023-04" db="EMBL/GenBank/DDBJ databases">
        <title>Macrococci isolated from food, foodproducing animals, and human clinical materials.</title>
        <authorList>
            <person name="Maslanova I."/>
            <person name="Svec P."/>
            <person name="Sedlacek I."/>
            <person name="Novakova D."/>
            <person name="Keller J.E."/>
            <person name="Schwendener S."/>
            <person name="Finstrlova A."/>
            <person name="Botka T."/>
            <person name="Kovarovic V."/>
            <person name="Petras P."/>
            <person name="Perreten V."/>
            <person name="Pantucek R."/>
        </authorList>
    </citation>
    <scope>NUCLEOTIDE SEQUENCE [LARGE SCALE GENOMIC DNA]</scope>
    <source>
        <strain evidence="1 2">CCM 8659</strain>
    </source>
</reference>
<dbReference type="KEGG" id="mpsh:QA539_10530"/>
<sequence>MEDYEDVYKPEVFNQKLNDLIEKEVAHSNAEIERSDSRIESQANTLLKIAEDELSKSESISTDEITRRNYLTENLRNDISIDLLSIDERYKLVI</sequence>
<name>A0AAU6RLA3_9STAP</name>
<keyword evidence="2" id="KW-1185">Reference proteome</keyword>
<gene>
    <name evidence="1" type="ORF">QA539_10530</name>
</gene>
<dbReference type="EMBL" id="CP124591">
    <property type="protein sequence ID" value="WZE70888.1"/>
    <property type="molecule type" value="Genomic_DNA"/>
</dbReference>
<evidence type="ECO:0000313" key="1">
    <source>
        <dbReference type="EMBL" id="WZE70888.1"/>
    </source>
</evidence>
<accession>A0AAU6RLA3</accession>
<organism evidence="1 2">
    <name type="scientific">Macrococcus psychrotolerans</name>
    <dbReference type="NCBI Taxonomy" id="3039389"/>
    <lineage>
        <taxon>Bacteria</taxon>
        <taxon>Bacillati</taxon>
        <taxon>Bacillota</taxon>
        <taxon>Bacilli</taxon>
        <taxon>Bacillales</taxon>
        <taxon>Staphylococcaceae</taxon>
        <taxon>Macrococcus</taxon>
    </lineage>
</organism>